<evidence type="ECO:0000256" key="4">
    <source>
        <dbReference type="ARBA" id="ARBA00074799"/>
    </source>
</evidence>
<name>A0A1G8SSP6_9RHOB</name>
<dbReference type="NCBIfam" id="TIGR00444">
    <property type="entry name" value="mazG"/>
    <property type="match status" value="1"/>
</dbReference>
<dbReference type="InterPro" id="IPR048015">
    <property type="entry name" value="NTP-PPase_MazG-like_N"/>
</dbReference>
<proteinExistence type="inferred from homology"/>
<accession>A0A1G8SSP6</accession>
<dbReference type="InterPro" id="IPR011551">
    <property type="entry name" value="NTP_PyrPHydrolase_MazG"/>
</dbReference>
<dbReference type="GO" id="GO:0046061">
    <property type="term" value="P:dATP catabolic process"/>
    <property type="evidence" value="ECO:0007669"/>
    <property type="project" value="TreeGrafter"/>
</dbReference>
<evidence type="ECO:0000256" key="2">
    <source>
        <dbReference type="ARBA" id="ARBA00061115"/>
    </source>
</evidence>
<dbReference type="OrthoDB" id="9808939at2"/>
<evidence type="ECO:0000313" key="7">
    <source>
        <dbReference type="Proteomes" id="UP000199093"/>
    </source>
</evidence>
<feature type="domain" description="NTP pyrophosphohydrolase MazG-like" evidence="5">
    <location>
        <begin position="36"/>
        <end position="109"/>
    </location>
</feature>
<comment type="similarity">
    <text evidence="2">Belongs to the nucleoside triphosphate pyrophosphohydrolase family.</text>
</comment>
<dbReference type="EC" id="3.6.1.8" evidence="3"/>
<evidence type="ECO:0000313" key="6">
    <source>
        <dbReference type="EMBL" id="SDJ32259.1"/>
    </source>
</evidence>
<protein>
    <recommendedName>
        <fullName evidence="4">Nucleoside triphosphate pyrophosphohydrolase</fullName>
        <ecNumber evidence="3">3.6.1.8</ecNumber>
    </recommendedName>
</protein>
<dbReference type="SUPFAM" id="SSF101386">
    <property type="entry name" value="all-alpha NTP pyrophosphatases"/>
    <property type="match status" value="2"/>
</dbReference>
<dbReference type="InterPro" id="IPR004518">
    <property type="entry name" value="MazG-like_dom"/>
</dbReference>
<feature type="domain" description="NTP pyrophosphohydrolase MazG-like" evidence="5">
    <location>
        <begin position="175"/>
        <end position="231"/>
    </location>
</feature>
<evidence type="ECO:0000256" key="1">
    <source>
        <dbReference type="ARBA" id="ARBA00052141"/>
    </source>
</evidence>
<dbReference type="STRING" id="555512.SAMN04487993_102613"/>
<dbReference type="RefSeq" id="WP_089851187.1">
    <property type="nucleotide sequence ID" value="NZ_FNEJ01000026.1"/>
</dbReference>
<organism evidence="6 7">
    <name type="scientific">Salipiger marinus</name>
    <dbReference type="NCBI Taxonomy" id="555512"/>
    <lineage>
        <taxon>Bacteria</taxon>
        <taxon>Pseudomonadati</taxon>
        <taxon>Pseudomonadota</taxon>
        <taxon>Alphaproteobacteria</taxon>
        <taxon>Rhodobacterales</taxon>
        <taxon>Roseobacteraceae</taxon>
        <taxon>Salipiger</taxon>
    </lineage>
</organism>
<evidence type="ECO:0000256" key="3">
    <source>
        <dbReference type="ARBA" id="ARBA00066372"/>
    </source>
</evidence>
<dbReference type="GO" id="GO:0046047">
    <property type="term" value="P:TTP catabolic process"/>
    <property type="evidence" value="ECO:0007669"/>
    <property type="project" value="TreeGrafter"/>
</dbReference>
<comment type="catalytic activity">
    <reaction evidence="1">
        <text>ATP + H2O = AMP + diphosphate + H(+)</text>
        <dbReference type="Rhea" id="RHEA:14245"/>
        <dbReference type="ChEBI" id="CHEBI:15377"/>
        <dbReference type="ChEBI" id="CHEBI:15378"/>
        <dbReference type="ChEBI" id="CHEBI:30616"/>
        <dbReference type="ChEBI" id="CHEBI:33019"/>
        <dbReference type="ChEBI" id="CHEBI:456215"/>
        <dbReference type="EC" id="3.6.1.8"/>
    </reaction>
</comment>
<dbReference type="Gene3D" id="1.10.287.1080">
    <property type="entry name" value="MazG-like"/>
    <property type="match status" value="2"/>
</dbReference>
<dbReference type="GO" id="GO:0006203">
    <property type="term" value="P:dGTP catabolic process"/>
    <property type="evidence" value="ECO:0007669"/>
    <property type="project" value="TreeGrafter"/>
</dbReference>
<dbReference type="FunFam" id="1.10.287.1080:FF:000001">
    <property type="entry name" value="Nucleoside triphosphate pyrophosphohydrolase"/>
    <property type="match status" value="1"/>
</dbReference>
<dbReference type="FunFam" id="1.10.287.1080:FF:000003">
    <property type="entry name" value="Nucleoside triphosphate pyrophosphohydrolase"/>
    <property type="match status" value="1"/>
</dbReference>
<dbReference type="PANTHER" id="PTHR30522">
    <property type="entry name" value="NUCLEOSIDE TRIPHOSPHATE PYROPHOSPHOHYDROLASE"/>
    <property type="match status" value="1"/>
</dbReference>
<dbReference type="GO" id="GO:0046052">
    <property type="term" value="P:UTP catabolic process"/>
    <property type="evidence" value="ECO:0007669"/>
    <property type="project" value="TreeGrafter"/>
</dbReference>
<dbReference type="InterPro" id="IPR048011">
    <property type="entry name" value="NTP-PPase_MazG-like_C"/>
</dbReference>
<dbReference type="GO" id="GO:0006950">
    <property type="term" value="P:response to stress"/>
    <property type="evidence" value="ECO:0007669"/>
    <property type="project" value="UniProtKB-ARBA"/>
</dbReference>
<dbReference type="CDD" id="cd11529">
    <property type="entry name" value="NTP-PPase_MazG_Cterm"/>
    <property type="match status" value="1"/>
</dbReference>
<gene>
    <name evidence="6" type="ORF">SAMN04487993_102613</name>
</gene>
<evidence type="ECO:0000259" key="5">
    <source>
        <dbReference type="Pfam" id="PF03819"/>
    </source>
</evidence>
<keyword evidence="7" id="KW-1185">Reference proteome</keyword>
<dbReference type="PANTHER" id="PTHR30522:SF0">
    <property type="entry name" value="NUCLEOSIDE TRIPHOSPHATE PYROPHOSPHOHYDROLASE"/>
    <property type="match status" value="1"/>
</dbReference>
<dbReference type="GO" id="GO:0047693">
    <property type="term" value="F:ATP diphosphatase activity"/>
    <property type="evidence" value="ECO:0007669"/>
    <property type="project" value="UniProtKB-EC"/>
</dbReference>
<dbReference type="Pfam" id="PF03819">
    <property type="entry name" value="MazG"/>
    <property type="match status" value="2"/>
</dbReference>
<dbReference type="CDD" id="cd11528">
    <property type="entry name" value="NTP-PPase_MazG_Nterm"/>
    <property type="match status" value="1"/>
</dbReference>
<sequence length="271" mass="30511">MTRDLIHDPHGGMPRLLEIMRRLRDPETGCPWDLEQDFASIAPYTIEEAYEVADAIERQAWDELKGELGDLLFQSVFHAQMAAERGLFTFDQVADTMSDKMVARHPHVFGEESRDKSADQQTADWEAIKAQERAAKARGGVLDDVALGLPALMRAVKLQKRAARVGFDWPSTDQVIDKIVEEAQELREATDPDHRREEFGDLLFVMANLARHMGIDPEEALRGANAKFTRRFGAVEAALSHAGKRPEESTLEEMDALWDAEKLREKAAKSS</sequence>
<dbReference type="GO" id="GO:0046081">
    <property type="term" value="P:dUTP catabolic process"/>
    <property type="evidence" value="ECO:0007669"/>
    <property type="project" value="TreeGrafter"/>
</dbReference>
<dbReference type="AlphaFoldDB" id="A0A1G8SSP6"/>
<dbReference type="GO" id="GO:0046076">
    <property type="term" value="P:dTTP catabolic process"/>
    <property type="evidence" value="ECO:0007669"/>
    <property type="project" value="TreeGrafter"/>
</dbReference>
<dbReference type="Proteomes" id="UP000199093">
    <property type="component" value="Unassembled WGS sequence"/>
</dbReference>
<reference evidence="6 7" key="1">
    <citation type="submission" date="2016-10" db="EMBL/GenBank/DDBJ databases">
        <authorList>
            <person name="de Groot N.N."/>
        </authorList>
    </citation>
    <scope>NUCLEOTIDE SEQUENCE [LARGE SCALE GENOMIC DNA]</scope>
    <source>
        <strain evidence="6 7">DSM 26424</strain>
    </source>
</reference>
<dbReference type="NCBIfam" id="NF007113">
    <property type="entry name" value="PRK09562.1"/>
    <property type="match status" value="1"/>
</dbReference>
<dbReference type="EMBL" id="FNEJ01000026">
    <property type="protein sequence ID" value="SDJ32259.1"/>
    <property type="molecule type" value="Genomic_DNA"/>
</dbReference>